<reference evidence="2" key="1">
    <citation type="submission" date="2023-10" db="EMBL/GenBank/DDBJ databases">
        <title>Genome assemblies of two species of porcelain crab, Petrolisthes cinctipes and Petrolisthes manimaculis (Anomura: Porcellanidae).</title>
        <authorList>
            <person name="Angst P."/>
        </authorList>
    </citation>
    <scope>NUCLEOTIDE SEQUENCE</scope>
    <source>
        <strain evidence="2">PB745_01</strain>
        <tissue evidence="2">Gill</tissue>
    </source>
</reference>
<protein>
    <submittedName>
        <fullName evidence="2">Uncharacterized protein</fullName>
    </submittedName>
</protein>
<evidence type="ECO:0000313" key="2">
    <source>
        <dbReference type="EMBL" id="KAK3885289.1"/>
    </source>
</evidence>
<proteinExistence type="predicted"/>
<gene>
    <name evidence="2" type="ORF">Pcinc_010483</name>
</gene>
<dbReference type="EMBL" id="JAWQEG010000813">
    <property type="protein sequence ID" value="KAK3885289.1"/>
    <property type="molecule type" value="Genomic_DNA"/>
</dbReference>
<name>A0AAE1G4U5_PETCI</name>
<dbReference type="Proteomes" id="UP001286313">
    <property type="component" value="Unassembled WGS sequence"/>
</dbReference>
<comment type="caution">
    <text evidence="2">The sequence shown here is derived from an EMBL/GenBank/DDBJ whole genome shotgun (WGS) entry which is preliminary data.</text>
</comment>
<feature type="region of interest" description="Disordered" evidence="1">
    <location>
        <begin position="36"/>
        <end position="65"/>
    </location>
</feature>
<evidence type="ECO:0000256" key="1">
    <source>
        <dbReference type="SAM" id="MobiDB-lite"/>
    </source>
</evidence>
<evidence type="ECO:0000313" key="3">
    <source>
        <dbReference type="Proteomes" id="UP001286313"/>
    </source>
</evidence>
<organism evidence="2 3">
    <name type="scientific">Petrolisthes cinctipes</name>
    <name type="common">Flat porcelain crab</name>
    <dbReference type="NCBI Taxonomy" id="88211"/>
    <lineage>
        <taxon>Eukaryota</taxon>
        <taxon>Metazoa</taxon>
        <taxon>Ecdysozoa</taxon>
        <taxon>Arthropoda</taxon>
        <taxon>Crustacea</taxon>
        <taxon>Multicrustacea</taxon>
        <taxon>Malacostraca</taxon>
        <taxon>Eumalacostraca</taxon>
        <taxon>Eucarida</taxon>
        <taxon>Decapoda</taxon>
        <taxon>Pleocyemata</taxon>
        <taxon>Anomura</taxon>
        <taxon>Galatheoidea</taxon>
        <taxon>Porcellanidae</taxon>
        <taxon>Petrolisthes</taxon>
    </lineage>
</organism>
<keyword evidence="3" id="KW-1185">Reference proteome</keyword>
<feature type="compositionally biased region" description="Basic and acidic residues" evidence="1">
    <location>
        <begin position="42"/>
        <end position="65"/>
    </location>
</feature>
<accession>A0AAE1G4U5</accession>
<dbReference type="AlphaFoldDB" id="A0AAE1G4U5"/>
<sequence length="135" mass="14854">MKNNERQRTRGKGTIAAGGNLKDAAGVEETAIVEAGTAEAAGETKKGDRKGETAKWKKGQEGQKKWKQDIIPLMGPPCNIQIITYWAIAVETVPLSSRLIEKEMKEGGKDEEQERKVEAVVIQEEMKEGGKDEED</sequence>